<feature type="compositionally biased region" description="Low complexity" evidence="7">
    <location>
        <begin position="15"/>
        <end position="25"/>
    </location>
</feature>
<evidence type="ECO:0000256" key="2">
    <source>
        <dbReference type="ARBA" id="ARBA00012688"/>
    </source>
</evidence>
<feature type="transmembrane region" description="Helical" evidence="8">
    <location>
        <begin position="2125"/>
        <end position="2145"/>
    </location>
</feature>
<evidence type="ECO:0000256" key="5">
    <source>
        <dbReference type="ARBA" id="ARBA00023316"/>
    </source>
</evidence>
<comment type="caution">
    <text evidence="10">The sequence shown here is derived from an EMBL/GenBank/DDBJ whole genome shotgun (WGS) entry which is preliminary data.</text>
</comment>
<dbReference type="SUPFAM" id="SSF51445">
    <property type="entry name" value="(Trans)glycosidases"/>
    <property type="match status" value="1"/>
</dbReference>
<feature type="region of interest" description="Disordered" evidence="7">
    <location>
        <begin position="1744"/>
        <end position="1875"/>
    </location>
</feature>
<dbReference type="Pfam" id="PF08323">
    <property type="entry name" value="Glyco_transf_5"/>
    <property type="match status" value="1"/>
</dbReference>
<keyword evidence="4" id="KW-0808">Transferase</keyword>
<dbReference type="InterPro" id="IPR058656">
    <property type="entry name" value="Mok11-13/Ags1-like_GH"/>
</dbReference>
<feature type="transmembrane region" description="Helical" evidence="8">
    <location>
        <begin position="2202"/>
        <end position="2225"/>
    </location>
</feature>
<keyword evidence="5" id="KW-0961">Cell wall biogenesis/degradation</keyword>
<accession>A0A3D8R7P3</accession>
<evidence type="ECO:0000256" key="6">
    <source>
        <dbReference type="ARBA" id="ARBA00048960"/>
    </source>
</evidence>
<feature type="transmembrane region" description="Helical" evidence="8">
    <location>
        <begin position="2068"/>
        <end position="2085"/>
    </location>
</feature>
<feature type="transmembrane region" description="Helical" evidence="8">
    <location>
        <begin position="2092"/>
        <end position="2113"/>
    </location>
</feature>
<organism evidence="10 11">
    <name type="scientific">Coleophoma cylindrospora</name>
    <dbReference type="NCBI Taxonomy" id="1849047"/>
    <lineage>
        <taxon>Eukaryota</taxon>
        <taxon>Fungi</taxon>
        <taxon>Dikarya</taxon>
        <taxon>Ascomycota</taxon>
        <taxon>Pezizomycotina</taxon>
        <taxon>Leotiomycetes</taxon>
        <taxon>Helotiales</taxon>
        <taxon>Dermateaceae</taxon>
        <taxon>Coleophoma</taxon>
    </lineage>
</organism>
<dbReference type="GO" id="GO:0070600">
    <property type="term" value="P:fungal-type cell wall (1-&gt;3)-alpha-glucan biosynthetic process"/>
    <property type="evidence" value="ECO:0007669"/>
    <property type="project" value="TreeGrafter"/>
</dbReference>
<feature type="transmembrane region" description="Helical" evidence="8">
    <location>
        <begin position="2313"/>
        <end position="2337"/>
    </location>
</feature>
<comment type="catalytic activity">
    <reaction evidence="6">
        <text>[(1-&gt;3)-alpha-D-glucosyl](n) + UDP-alpha-D-glucose = [(1-&gt;3)-alpha-D-glucosyl](n+1) + UDP + H(+)</text>
        <dbReference type="Rhea" id="RHEA:19749"/>
        <dbReference type="Rhea" id="RHEA-COMP:11150"/>
        <dbReference type="Rhea" id="RHEA-COMP:11151"/>
        <dbReference type="ChEBI" id="CHEBI:15378"/>
        <dbReference type="ChEBI" id="CHEBI:28100"/>
        <dbReference type="ChEBI" id="CHEBI:58223"/>
        <dbReference type="ChEBI" id="CHEBI:58885"/>
        <dbReference type="EC" id="2.4.1.183"/>
    </reaction>
</comment>
<dbReference type="Pfam" id="PF26108">
    <property type="entry name" value="GH_Mok13"/>
    <property type="match status" value="1"/>
</dbReference>
<feature type="transmembrane region" description="Helical" evidence="8">
    <location>
        <begin position="2157"/>
        <end position="2182"/>
    </location>
</feature>
<dbReference type="OrthoDB" id="512920at2759"/>
<dbReference type="InterPro" id="IPR058655">
    <property type="entry name" value="Mok11-14/Ags1-like"/>
</dbReference>
<keyword evidence="8" id="KW-0812">Transmembrane</keyword>
<feature type="domain" description="Glycosyl hydrolase family 13 catalytic" evidence="9">
    <location>
        <begin position="121"/>
        <end position="570"/>
    </location>
</feature>
<dbReference type="EMBL" id="PDLM01000009">
    <property type="protein sequence ID" value="RDW69854.1"/>
    <property type="molecule type" value="Genomic_DNA"/>
</dbReference>
<proteinExistence type="inferred from homology"/>
<evidence type="ECO:0000313" key="10">
    <source>
        <dbReference type="EMBL" id="RDW69854.1"/>
    </source>
</evidence>
<feature type="transmembrane region" description="Helical" evidence="8">
    <location>
        <begin position="2282"/>
        <end position="2304"/>
    </location>
</feature>
<dbReference type="PANTHER" id="PTHR47182">
    <property type="entry name" value="CELL WALL ALPHA-1,3-GLUCAN SYNTHASE AGS1-RELATED"/>
    <property type="match status" value="1"/>
</dbReference>
<feature type="compositionally biased region" description="Polar residues" evidence="7">
    <location>
        <begin position="1746"/>
        <end position="1757"/>
    </location>
</feature>
<dbReference type="Pfam" id="PF26122">
    <property type="entry name" value="CBM_Mok13"/>
    <property type="match status" value="1"/>
</dbReference>
<dbReference type="Gene3D" id="3.20.20.80">
    <property type="entry name" value="Glycosidases"/>
    <property type="match status" value="1"/>
</dbReference>
<feature type="compositionally biased region" description="Polar residues" evidence="7">
    <location>
        <begin position="1792"/>
        <end position="1808"/>
    </location>
</feature>
<feature type="region of interest" description="Disordered" evidence="7">
    <location>
        <begin position="1"/>
        <end position="66"/>
    </location>
</feature>
<dbReference type="InterPro" id="IPR058659">
    <property type="entry name" value="Mok11-13/Ags1-like_CBM"/>
</dbReference>
<reference evidence="10 11" key="1">
    <citation type="journal article" date="2018" name="IMA Fungus">
        <title>IMA Genome-F 9: Draft genome sequence of Annulohypoxylon stygium, Aspergillus mulundensis, Berkeleyomyces basicola (syn. Thielaviopsis basicola), Ceratocystis smalleyi, two Cercospora beticola strains, Coleophoma cylindrospora, Fusarium fracticaudum, Phialophora cf. hyalina, and Morchella septimelata.</title>
        <authorList>
            <person name="Wingfield B.D."/>
            <person name="Bills G.F."/>
            <person name="Dong Y."/>
            <person name="Huang W."/>
            <person name="Nel W.J."/>
            <person name="Swalarsk-Parry B.S."/>
            <person name="Vaghefi N."/>
            <person name="Wilken P.M."/>
            <person name="An Z."/>
            <person name="de Beer Z.W."/>
            <person name="De Vos L."/>
            <person name="Chen L."/>
            <person name="Duong T.A."/>
            <person name="Gao Y."/>
            <person name="Hammerbacher A."/>
            <person name="Kikkert J.R."/>
            <person name="Li Y."/>
            <person name="Li H."/>
            <person name="Li K."/>
            <person name="Li Q."/>
            <person name="Liu X."/>
            <person name="Ma X."/>
            <person name="Naidoo K."/>
            <person name="Pethybridge S.J."/>
            <person name="Sun J."/>
            <person name="Steenkamp E.T."/>
            <person name="van der Nest M.A."/>
            <person name="van Wyk S."/>
            <person name="Wingfield M.J."/>
            <person name="Xiong C."/>
            <person name="Yue Q."/>
            <person name="Zhang X."/>
        </authorList>
    </citation>
    <scope>NUCLEOTIDE SEQUENCE [LARGE SCALE GENOMIC DNA]</scope>
    <source>
        <strain evidence="10 11">BP6252</strain>
    </source>
</reference>
<feature type="transmembrane region" description="Helical" evidence="8">
    <location>
        <begin position="2357"/>
        <end position="2376"/>
    </location>
</feature>
<dbReference type="Proteomes" id="UP000256645">
    <property type="component" value="Unassembled WGS sequence"/>
</dbReference>
<evidence type="ECO:0000256" key="7">
    <source>
        <dbReference type="SAM" id="MobiDB-lite"/>
    </source>
</evidence>
<dbReference type="InterPro" id="IPR013534">
    <property type="entry name" value="Starch_synth_cat_dom"/>
</dbReference>
<evidence type="ECO:0000313" key="11">
    <source>
        <dbReference type="Proteomes" id="UP000256645"/>
    </source>
</evidence>
<feature type="compositionally biased region" description="Polar residues" evidence="7">
    <location>
        <begin position="1835"/>
        <end position="1859"/>
    </location>
</feature>
<keyword evidence="8" id="KW-0472">Membrane</keyword>
<dbReference type="Pfam" id="PF00128">
    <property type="entry name" value="Alpha-amylase"/>
    <property type="match status" value="1"/>
</dbReference>
<feature type="compositionally biased region" description="Basic and acidic residues" evidence="7">
    <location>
        <begin position="1"/>
        <end position="11"/>
    </location>
</feature>
<protein>
    <recommendedName>
        <fullName evidence="2">alpha-1,3-glucan synthase</fullName>
        <ecNumber evidence="2">2.4.1.183</ecNumber>
    </recommendedName>
</protein>
<name>A0A3D8R7P3_9HELO</name>
<sequence>MVSRNKIDELQSPKQQQPQQQPQQQAAYDRPLSDAWHKATLRNPAQGKEAPRRTRPASTAKSTAAERSPFPCCAALRYDPAYVGYNLNENQTATEAQDYSGSWDGHTYQPSPDNWRFPFYVLTIDRYLNGDPTNDNANGTVFEKNWMSNQFRFGGDVAGLESDLDYIQGLGIKAIYFTGSMMLNMPWSPDGYGPLDFTLLDAHHGKLAEWRALTDKIHSRGMYVVFDHTVSTMGNLLAFEGKYLNATVPFNFGEYNAVWKDPNRRYLDFEVGNEENPNCVMPRIWEQNGYLLPANISAEYHGCRDSEFDMYGDIQSTGSYESYINQFSRFASVQDRLREWRPDTLAKINNMACLQMTMLDIDGYRIDKAVQVTVDALASFSTYQRECAKKLGKDNFLVVGEIVADPRLAAIYVGRGKEPDQALSNSSLAVFASNETDPSTFVRPFGQTALDGAAFHYDIYGSMTRFLGLDGPWGSLGVDWVEMWNTFLSAHDMVNANTGLFDPRHLFGTTNQDVFRWPALANGTHRQLLGLFVTTLELPGAPMIFFGEEQEFYVLENLAPDYVFGRTPFASSPAWQLHGCYNLGEELYVNMPYNSSGQGCHDDSVSLDKRDPSRPFRNIIKRMFELRQQYPALNDGYELQTLSTHLYNVYLPGSQGMPSPHGVWSIYRARNTEVQDFTGIGRGNQSVWEVFHNEPDNITYTFDCTSTNNSARGGALVSAFSQGTTIKNLFYPYEEHTLESSTFNLGFEGSTKAQGCISSINFRPYEFKAFVPLAEWEQPRPVITSVSPYHDARIASTVGYEDTESVQIEIGFSVEMDCDAVFNSIFINSTTELGTTAQLNTTSKVCTTVPAPEQPPGYIGEVPTLWKISVELQNVANGVHTFTVDNATTAANGTTNGTLSIDARDRFMFRIGQSDNPMVFPATSNYTQGLLGLDATGALYVSPRAAGADLFRYSTNFGSSYSDWQNYTGGNVTIEKQSWSGTKAQEWDGEHIIMQYWGRLTASSDHVQHSDVGRDKSPTRRWPHAWVEGTWNQWGYDGGLHNTLSQNDAGEWTFNLFTEWPSNVMVNVWGMNPDGQPDKSAAYGDVDRDGVLDWLSPDSLANNVINISAAPAHGYLAYKLVVNDGNWGYTLVPYGSALAQMIVLVLLCLIPIITAMLGVWAFRASFYKVKFNKMGSQAEKSKFPFSMALPMLETFKWRGKNKDGYSKGANSSNMDLATTRGNNGQTGEAGAIAVAAGSSGRRTILIATMEYEIAEWSIKIKIGGLGVMASLMGKNLEHQNLIWVVPCIGGIDYPYEPDERAEFMQVGISGQMYEVTVHYHVVKNITYILLDAPIFRKRTKAEPYPPRMDDLESGIYYSTWNQCIAEAVRRFHPDLYHINDYHGAAAPLYLLPSTVPCCLSLHNAEFQGMWALKTAQQIEEICGVFNLSEEVVKKYVQFGDVFNLLHAAVRYLHVHQAGFGAVGVSKKYGKRSLARYPIFWCLDKIGSLPNPDPSDIAPFDRNAKIPVAQVDAVKEEQRAMFRVQAQEWAGLNVDATAELFIFVGRWSLQKGIDLIADVFPSVLEKNPKTQLVCVGPVIDLHGRFAALKLEKLMHQYPGRVYSKPEFTALPPFLFTGAEFALMPSRDEPFGLVAVEFGCKGAICVGSRVGGFGNMPGWWFTVESVTSKHMIKQFKSAISAALASDHETRALMRAYSVLQRFPVAQWVEDLEELQSTSIQMAIKTKARPDIYSKLSAMGSKVSLALPHSNSGTRTPSGDQTRDLTHGFPSKFFGASFGGSHSGANTPRPDMHSRATSLTMGSPSGANTPGQLMRSRAGSVSGLPMGAARPDMHSRDTSLNIGSPSGSNTPGQFMRSPSGSVSGLPMGASRPDMHSREDSLTIPRPILHSPAGSVYSGFPNGLESGPSTPGRRLSVGEISMAGSDYTMQQHSAPLFTDSNNKYYDSFSKKLDKLADKSSSGKTIEDYIVDSKKEWFNNYHRASMSSNTLLLNKKENNKGNTKNTRRESLAEFDEYLGNGYQAPSGLKLLMQKKVGTWFVYSFLLALGQILSASSLQLTLLVGAVGEPTTKLYVLCCLYAASSLVWWVLFRRLQAVYVLSMPFILIGICFFLLGMAICAKSDFSRGWVYNIATGFYTVGSSAGSLYFTMNFGTEGGTPPQAWAFRACVITGTQQLIIAFLWFFGAALTQSSSTTKSIPVYTPSSTILTAVTIPLAVLMWAIGTCLYFGLPDYYRQRPGAIPSFYIAICRKGVVLWFWVMVILQGYWMSPTNSRNWLFLWSSQHAPAWAIVLLILLFFVVIWAGLLALLGHFTKQHSWFIPIFAIGLGAPGWCQMLWGISGIGNHIPWLGAVGGALFSRSVWLWLGVLHAVQDVGFGMILLQTLTRVHITFVFIVAQIVGAFITIIARASAPNKIGPGTVYHNFGDTFIPGVYFWICLFCQLVICVGYFKFFRKAQLNKP</sequence>
<evidence type="ECO:0000256" key="1">
    <source>
        <dbReference type="ARBA" id="ARBA00006122"/>
    </source>
</evidence>
<dbReference type="PANTHER" id="PTHR47182:SF2">
    <property type="entry name" value="CELL WALL ALPHA-1,3-GLUCAN SYNTHASE AGS1"/>
    <property type="match status" value="1"/>
</dbReference>
<feature type="transmembrane region" description="Helical" evidence="8">
    <location>
        <begin position="2237"/>
        <end position="2262"/>
    </location>
</feature>
<dbReference type="Pfam" id="PF00534">
    <property type="entry name" value="Glycos_transf_1"/>
    <property type="match status" value="1"/>
</dbReference>
<evidence type="ECO:0000256" key="4">
    <source>
        <dbReference type="ARBA" id="ARBA00022679"/>
    </source>
</evidence>
<feature type="transmembrane region" description="Helical" evidence="8">
    <location>
        <begin position="2422"/>
        <end position="2444"/>
    </location>
</feature>
<dbReference type="GO" id="GO:0047657">
    <property type="term" value="F:alpha-1,3-glucan synthase activity"/>
    <property type="evidence" value="ECO:0007669"/>
    <property type="project" value="UniProtKB-EC"/>
</dbReference>
<dbReference type="EC" id="2.4.1.183" evidence="2"/>
<dbReference type="InterPro" id="IPR001296">
    <property type="entry name" value="Glyco_trans_1"/>
</dbReference>
<keyword evidence="11" id="KW-1185">Reference proteome</keyword>
<dbReference type="InterPro" id="IPR058658">
    <property type="entry name" value="Mok11-13/Ags1-like_Ig_2"/>
</dbReference>
<evidence type="ECO:0000259" key="9">
    <source>
        <dbReference type="SMART" id="SM00642"/>
    </source>
</evidence>
<dbReference type="InterPro" id="IPR058657">
    <property type="entry name" value="Mok11-13/Ags1-like_Ig"/>
</dbReference>
<dbReference type="Gene3D" id="3.40.50.2000">
    <property type="entry name" value="Glycogen Phosphorylase B"/>
    <property type="match status" value="2"/>
</dbReference>
<comment type="similarity">
    <text evidence="1">Belongs to the glycosyltransferase group 1 family.</text>
</comment>
<dbReference type="Pfam" id="PF26114">
    <property type="entry name" value="Ig_2_Mok13"/>
    <property type="match status" value="1"/>
</dbReference>
<dbReference type="Pfam" id="PF26127">
    <property type="entry name" value="12TM_Mok13"/>
    <property type="match status" value="1"/>
</dbReference>
<keyword evidence="8" id="KW-1133">Transmembrane helix</keyword>
<dbReference type="SUPFAM" id="SSF53756">
    <property type="entry name" value="UDP-Glycosyltransferase/glycogen phosphorylase"/>
    <property type="match status" value="1"/>
</dbReference>
<dbReference type="CDD" id="cd06174">
    <property type="entry name" value="MFS"/>
    <property type="match status" value="1"/>
</dbReference>
<feature type="transmembrane region" description="Helical" evidence="8">
    <location>
        <begin position="2034"/>
        <end position="2056"/>
    </location>
</feature>
<evidence type="ECO:0000256" key="3">
    <source>
        <dbReference type="ARBA" id="ARBA00022676"/>
    </source>
</evidence>
<dbReference type="InterPro" id="IPR017853">
    <property type="entry name" value="GH"/>
</dbReference>
<feature type="transmembrane region" description="Helical" evidence="8">
    <location>
        <begin position="1141"/>
        <end position="1162"/>
    </location>
</feature>
<dbReference type="SMART" id="SM00642">
    <property type="entry name" value="Aamy"/>
    <property type="match status" value="1"/>
</dbReference>
<dbReference type="STRING" id="1849047.A0A3D8R7P3"/>
<gene>
    <name evidence="10" type="ORF">BP6252_08874</name>
</gene>
<dbReference type="InterPro" id="IPR006047">
    <property type="entry name" value="GH13_cat_dom"/>
</dbReference>
<evidence type="ECO:0000256" key="8">
    <source>
        <dbReference type="SAM" id="Phobius"/>
    </source>
</evidence>
<dbReference type="InterPro" id="IPR058654">
    <property type="entry name" value="Mok11-14/Ags1-like_TM"/>
</dbReference>
<dbReference type="FunFam" id="3.40.50.2000:FF:000052">
    <property type="entry name" value="Alpha-1,3-glucan synthase Ags2"/>
    <property type="match status" value="1"/>
</dbReference>
<dbReference type="Pfam" id="PF26111">
    <property type="entry name" value="Ig_Mok13"/>
    <property type="match status" value="1"/>
</dbReference>
<dbReference type="GO" id="GO:0009277">
    <property type="term" value="C:fungal-type cell wall"/>
    <property type="evidence" value="ECO:0007669"/>
    <property type="project" value="TreeGrafter"/>
</dbReference>
<feature type="transmembrane region" description="Helical" evidence="8">
    <location>
        <begin position="2383"/>
        <end position="2402"/>
    </location>
</feature>
<keyword evidence="3" id="KW-0328">Glycosyltransferase</keyword>